<organism evidence="2 3">
    <name type="scientific">Pleionea litopenaei</name>
    <dbReference type="NCBI Taxonomy" id="3070815"/>
    <lineage>
        <taxon>Bacteria</taxon>
        <taxon>Pseudomonadati</taxon>
        <taxon>Pseudomonadota</taxon>
        <taxon>Gammaproteobacteria</taxon>
        <taxon>Oceanospirillales</taxon>
        <taxon>Pleioneaceae</taxon>
        <taxon>Pleionea</taxon>
    </lineage>
</organism>
<reference evidence="2 3" key="1">
    <citation type="submission" date="2023-08" db="EMBL/GenBank/DDBJ databases">
        <title>Pleionea litopenaei sp. nov., isolated from stomach of juvenile Litopenaeus vannamei.</title>
        <authorList>
            <person name="Rho A.M."/>
            <person name="Hwang C.Y."/>
        </authorList>
    </citation>
    <scope>NUCLEOTIDE SEQUENCE [LARGE SCALE GENOMIC DNA]</scope>
    <source>
        <strain evidence="2 3">HL-JVS1</strain>
    </source>
</reference>
<dbReference type="PROSITE" id="PS51819">
    <property type="entry name" value="VOC"/>
    <property type="match status" value="1"/>
</dbReference>
<evidence type="ECO:0000313" key="3">
    <source>
        <dbReference type="Proteomes" id="UP001239782"/>
    </source>
</evidence>
<dbReference type="EMBL" id="CP133548">
    <property type="protein sequence ID" value="WMS86427.1"/>
    <property type="molecule type" value="Genomic_DNA"/>
</dbReference>
<protein>
    <submittedName>
        <fullName evidence="2">VOC family protein</fullName>
    </submittedName>
</protein>
<sequence length="119" mass="12734">MAKKILWTDLTVADAKDIRDFYSAVVGWTANPVSMGDYNDFNMIADNPDEPDVGICHARGANADLPPVWMVYLAVDNLQTALAEVTERGGKVLKAPTAGGKYAVIEDPAGAVCALYEST</sequence>
<dbReference type="SUPFAM" id="SSF54593">
    <property type="entry name" value="Glyoxalase/Bleomycin resistance protein/Dihydroxybiphenyl dioxygenase"/>
    <property type="match status" value="1"/>
</dbReference>
<proteinExistence type="predicted"/>
<name>A0AA51RRR3_9GAMM</name>
<keyword evidence="3" id="KW-1185">Reference proteome</keyword>
<dbReference type="Pfam" id="PF00903">
    <property type="entry name" value="Glyoxalase"/>
    <property type="match status" value="1"/>
</dbReference>
<dbReference type="InterPro" id="IPR052164">
    <property type="entry name" value="Anthracycline_SecMetBiosynth"/>
</dbReference>
<evidence type="ECO:0000313" key="2">
    <source>
        <dbReference type="EMBL" id="WMS86427.1"/>
    </source>
</evidence>
<dbReference type="PANTHER" id="PTHR33993:SF14">
    <property type="entry name" value="GB|AAF24581.1"/>
    <property type="match status" value="1"/>
</dbReference>
<accession>A0AA51RRR3</accession>
<dbReference type="InterPro" id="IPR037523">
    <property type="entry name" value="VOC_core"/>
</dbReference>
<gene>
    <name evidence="2" type="ORF">Q9312_14490</name>
</gene>
<dbReference type="AlphaFoldDB" id="A0AA51RRR3"/>
<dbReference type="RefSeq" id="WP_309201572.1">
    <property type="nucleotide sequence ID" value="NZ_CP133548.1"/>
</dbReference>
<dbReference type="Proteomes" id="UP001239782">
    <property type="component" value="Chromosome"/>
</dbReference>
<dbReference type="KEGG" id="plei:Q9312_14490"/>
<evidence type="ECO:0000259" key="1">
    <source>
        <dbReference type="PROSITE" id="PS51819"/>
    </source>
</evidence>
<feature type="domain" description="VOC" evidence="1">
    <location>
        <begin position="4"/>
        <end position="118"/>
    </location>
</feature>
<dbReference type="CDD" id="cd07247">
    <property type="entry name" value="SgaA_N_like"/>
    <property type="match status" value="1"/>
</dbReference>
<dbReference type="InterPro" id="IPR004360">
    <property type="entry name" value="Glyas_Fos-R_dOase_dom"/>
</dbReference>
<dbReference type="Gene3D" id="3.10.180.10">
    <property type="entry name" value="2,3-Dihydroxybiphenyl 1,2-Dioxygenase, domain 1"/>
    <property type="match status" value="1"/>
</dbReference>
<dbReference type="InterPro" id="IPR029068">
    <property type="entry name" value="Glyas_Bleomycin-R_OHBP_Dase"/>
</dbReference>
<dbReference type="PANTHER" id="PTHR33993">
    <property type="entry name" value="GLYOXALASE-RELATED"/>
    <property type="match status" value="1"/>
</dbReference>